<feature type="transmembrane region" description="Helical" evidence="8">
    <location>
        <begin position="321"/>
        <end position="340"/>
    </location>
</feature>
<feature type="transmembrane region" description="Helical" evidence="8">
    <location>
        <begin position="265"/>
        <end position="290"/>
    </location>
</feature>
<evidence type="ECO:0000256" key="1">
    <source>
        <dbReference type="ARBA" id="ARBA00004651"/>
    </source>
</evidence>
<feature type="transmembrane region" description="Helical" evidence="8">
    <location>
        <begin position="67"/>
        <end position="85"/>
    </location>
</feature>
<sequence>MNDLTARVAPLLVLILALASFGVGLAELPVQDRDEARFAQSARQMAATGDLIDMRVQEAPRHNKPALIYWAQTAAIWITGVSGETPIWVHRLPSYLAGALSALALIWAGTPVVGRRAAVIAGVICATVYMMHAEARTAKTDAALVLSVILTMGALGRAWLDMARPWLTPLTFWTGLAAGFLLKGPMVVLPVVGAMVWIALQYRNLTWLTRLRPLPGLALFMALVAPWFIAISIVTDGAFWSASLGGDLSDKITAGGEHAASPPGLYLITIWLTFFPWSLLIPMALSFAWATRKDPKTALLLGWLIPGWIVFEAVPVKLIHYTLPLYPALMLLCGAALVRLTKAEMPFSRWGAAVGTVGWTLALVFFSVVAVAAPVAYGPAEPIHIPSVVGATAFVLAGLTGVTLLWRGAVAKAVAAMALCGVAMGWTLTAVSLPAARDFWIADRLVEASARYSCVEGPIALAGYAEPSAVFRLGTDTILTDAEGALAYLAEAPNRAAWISPALIPGAENAFSNVPQITGISIGNFRPVTLRLYVSPGVSAETLPCGP</sequence>
<feature type="transmembrane region" description="Helical" evidence="8">
    <location>
        <begin position="180"/>
        <end position="202"/>
    </location>
</feature>
<dbReference type="InterPro" id="IPR038731">
    <property type="entry name" value="RgtA/B/C-like"/>
</dbReference>
<feature type="transmembrane region" description="Helical" evidence="8">
    <location>
        <begin position="214"/>
        <end position="234"/>
    </location>
</feature>
<name>A0A975TWN4_9RHOB</name>
<keyword evidence="6 8" id="KW-1133">Transmembrane helix</keyword>
<dbReference type="PANTHER" id="PTHR33908:SF3">
    <property type="entry name" value="UNDECAPRENYL PHOSPHATE-ALPHA-4-AMINO-4-DEOXY-L-ARABINOSE ARABINOSYL TRANSFERASE"/>
    <property type="match status" value="1"/>
</dbReference>
<feature type="transmembrane region" description="Helical" evidence="8">
    <location>
        <begin position="413"/>
        <end position="436"/>
    </location>
</feature>
<dbReference type="RefSeq" id="WP_257891230.1">
    <property type="nucleotide sequence ID" value="NZ_JAIMBW010000001.1"/>
</dbReference>
<evidence type="ECO:0000313" key="12">
    <source>
        <dbReference type="Proteomes" id="UP000693972"/>
    </source>
</evidence>
<gene>
    <name evidence="10" type="ORF">KUL25_01050</name>
    <name evidence="11" type="ORF">KUL25_01055</name>
</gene>
<reference evidence="11 12" key="1">
    <citation type="submission" date="2021-07" db="EMBL/GenBank/DDBJ databases">
        <title>Karlodiniumbacter phycospheric gen. nov., sp. nov., a phycosphere bacterium isolated from karlodinium veneficum.</title>
        <authorList>
            <person name="Peng Y."/>
            <person name="Jiang L."/>
            <person name="Lee J."/>
        </authorList>
    </citation>
    <scope>NUCLEOTIDE SEQUENCE</scope>
    <source>
        <strain evidence="11 12">N5</strain>
    </source>
</reference>
<keyword evidence="2" id="KW-1003">Cell membrane</keyword>
<evidence type="ECO:0000313" key="10">
    <source>
        <dbReference type="EMBL" id="MBY4891345.1"/>
    </source>
</evidence>
<dbReference type="GO" id="GO:0009103">
    <property type="term" value="P:lipopolysaccharide biosynthetic process"/>
    <property type="evidence" value="ECO:0007669"/>
    <property type="project" value="TreeGrafter"/>
</dbReference>
<evidence type="ECO:0000256" key="8">
    <source>
        <dbReference type="SAM" id="Phobius"/>
    </source>
</evidence>
<evidence type="ECO:0000259" key="9">
    <source>
        <dbReference type="Pfam" id="PF13231"/>
    </source>
</evidence>
<proteinExistence type="predicted"/>
<dbReference type="EMBL" id="CP078073">
    <property type="protein sequence ID" value="QXL88141.1"/>
    <property type="molecule type" value="Genomic_DNA"/>
</dbReference>
<protein>
    <submittedName>
        <fullName evidence="11">Glycosyltransferase family 39 protein</fullName>
    </submittedName>
</protein>
<evidence type="ECO:0000256" key="2">
    <source>
        <dbReference type="ARBA" id="ARBA00022475"/>
    </source>
</evidence>
<dbReference type="GO" id="GO:0010041">
    <property type="term" value="P:response to iron(III) ion"/>
    <property type="evidence" value="ECO:0007669"/>
    <property type="project" value="TreeGrafter"/>
</dbReference>
<keyword evidence="7 8" id="KW-0472">Membrane</keyword>
<keyword evidence="5 8" id="KW-0812">Transmembrane</keyword>
<evidence type="ECO:0000256" key="3">
    <source>
        <dbReference type="ARBA" id="ARBA00022676"/>
    </source>
</evidence>
<organism evidence="11">
    <name type="scientific">Gymnodinialimonas phycosphaerae</name>
    <dbReference type="NCBI Taxonomy" id="2841589"/>
    <lineage>
        <taxon>Bacteria</taxon>
        <taxon>Pseudomonadati</taxon>
        <taxon>Pseudomonadota</taxon>
        <taxon>Alphaproteobacteria</taxon>
        <taxon>Rhodobacterales</taxon>
        <taxon>Paracoccaceae</taxon>
        <taxon>Gymnodinialimonas</taxon>
    </lineage>
</organism>
<feature type="domain" description="Glycosyltransferase RgtA/B/C/D-like" evidence="9">
    <location>
        <begin position="64"/>
        <end position="228"/>
    </location>
</feature>
<keyword evidence="12" id="KW-1185">Reference proteome</keyword>
<comment type="subcellular location">
    <subcellularLocation>
        <location evidence="1">Cell membrane</location>
        <topology evidence="1">Multi-pass membrane protein</topology>
    </subcellularLocation>
</comment>
<dbReference type="GO" id="GO:0005886">
    <property type="term" value="C:plasma membrane"/>
    <property type="evidence" value="ECO:0007669"/>
    <property type="project" value="UniProtKB-SubCell"/>
</dbReference>
<feature type="transmembrane region" description="Helical" evidence="8">
    <location>
        <begin position="352"/>
        <end position="377"/>
    </location>
</feature>
<keyword evidence="4" id="KW-0808">Transferase</keyword>
<evidence type="ECO:0000256" key="7">
    <source>
        <dbReference type="ARBA" id="ARBA00023136"/>
    </source>
</evidence>
<keyword evidence="3" id="KW-0328">Glycosyltransferase</keyword>
<evidence type="ECO:0000256" key="5">
    <source>
        <dbReference type="ARBA" id="ARBA00022692"/>
    </source>
</evidence>
<dbReference type="EMBL" id="JAIMBW010000001">
    <property type="protein sequence ID" value="MBY4891345.1"/>
    <property type="molecule type" value="Genomic_DNA"/>
</dbReference>
<dbReference type="AlphaFoldDB" id="A0A975TWN4"/>
<dbReference type="Pfam" id="PF13231">
    <property type="entry name" value="PMT_2"/>
    <property type="match status" value="1"/>
</dbReference>
<dbReference type="Proteomes" id="UP000693972">
    <property type="component" value="Unassembled WGS sequence"/>
</dbReference>
<evidence type="ECO:0000313" key="11">
    <source>
        <dbReference type="EMBL" id="QXL88141.1"/>
    </source>
</evidence>
<feature type="transmembrane region" description="Helical" evidence="8">
    <location>
        <begin position="142"/>
        <end position="160"/>
    </location>
</feature>
<feature type="transmembrane region" description="Helical" evidence="8">
    <location>
        <begin position="297"/>
        <end position="315"/>
    </location>
</feature>
<dbReference type="InterPro" id="IPR050297">
    <property type="entry name" value="LipidA_mod_glycosyltrf_83"/>
</dbReference>
<dbReference type="PANTHER" id="PTHR33908">
    <property type="entry name" value="MANNOSYLTRANSFERASE YKCB-RELATED"/>
    <property type="match status" value="1"/>
</dbReference>
<feature type="transmembrane region" description="Helical" evidence="8">
    <location>
        <begin position="383"/>
        <end position="406"/>
    </location>
</feature>
<dbReference type="GO" id="GO:0016763">
    <property type="term" value="F:pentosyltransferase activity"/>
    <property type="evidence" value="ECO:0007669"/>
    <property type="project" value="TreeGrafter"/>
</dbReference>
<accession>A0A975TWN4</accession>
<evidence type="ECO:0000256" key="4">
    <source>
        <dbReference type="ARBA" id="ARBA00022679"/>
    </source>
</evidence>
<evidence type="ECO:0000256" key="6">
    <source>
        <dbReference type="ARBA" id="ARBA00022989"/>
    </source>
</evidence>